<dbReference type="RefSeq" id="XP_001581341.1">
    <property type="nucleotide sequence ID" value="XM_001581291.1"/>
</dbReference>
<reference evidence="1" key="1">
    <citation type="submission" date="2006-10" db="EMBL/GenBank/DDBJ databases">
        <authorList>
            <person name="Amadeo P."/>
            <person name="Zhao Q."/>
            <person name="Wortman J."/>
            <person name="Fraser-Liggett C."/>
            <person name="Carlton J."/>
        </authorList>
    </citation>
    <scope>NUCLEOTIDE SEQUENCE</scope>
    <source>
        <strain evidence="1">G3</strain>
    </source>
</reference>
<keyword evidence="2" id="KW-1185">Reference proteome</keyword>
<protein>
    <submittedName>
        <fullName evidence="1">Uncharacterized protein</fullName>
    </submittedName>
</protein>
<dbReference type="VEuPathDB" id="TrichDB:TVAG_193310"/>
<sequence length="450" mass="52629">MTIFQPDIEEVLNTDLDPTTDMFFKLKSARALEDETFEVVFRYIFKFKLNIEGALGVLSPEKLESCATLAIQAKETTQENLLYAHYILVNLSLCELQLQVQNSLKFIEENIDKNLLPFIDDELRLILEYTKTEAIEFENIPPNEEVQKDYVDIPVLPPLDSAGRLIGGLYRSLNEYEVFCNLIATRNPDVDNIHRRLLELTNDLREFTFFLNFPISRTEFVKSFVDYILIAFEIPTPNNLLFVFPYSNILDKIREEYPRYNHVSINFKSLQEPIVRLITCAADINHNLDYYMIAAYLTMGHMSMSYMLDVLTLSFYNKNQISDEIAVFGFDICHMNGYKGYFATLMQFLSKEHLEIAKKPFFACKPVYFGESIPYLFKIPLFFSLFDEKENDLLYIDPRGNKTIKLLLATQYKQQELYSASFDVKCIHLFLNDLSRKFHTSRRQPFPESK</sequence>
<dbReference type="Proteomes" id="UP000001542">
    <property type="component" value="Unassembled WGS sequence"/>
</dbReference>
<organism evidence="1 2">
    <name type="scientific">Trichomonas vaginalis (strain ATCC PRA-98 / G3)</name>
    <dbReference type="NCBI Taxonomy" id="412133"/>
    <lineage>
        <taxon>Eukaryota</taxon>
        <taxon>Metamonada</taxon>
        <taxon>Parabasalia</taxon>
        <taxon>Trichomonadida</taxon>
        <taxon>Trichomonadidae</taxon>
        <taxon>Trichomonas</taxon>
    </lineage>
</organism>
<dbReference type="AlphaFoldDB" id="A2DH45"/>
<name>A2DH45_TRIV3</name>
<gene>
    <name evidence="1" type="ORF">TVAG_193310</name>
</gene>
<dbReference type="EMBL" id="DS113199">
    <property type="protein sequence ID" value="EAY20355.1"/>
    <property type="molecule type" value="Genomic_DNA"/>
</dbReference>
<proteinExistence type="predicted"/>
<evidence type="ECO:0000313" key="1">
    <source>
        <dbReference type="EMBL" id="EAY20355.1"/>
    </source>
</evidence>
<accession>A2DH45</accession>
<dbReference type="KEGG" id="tva:5465892"/>
<reference evidence="1" key="2">
    <citation type="journal article" date="2007" name="Science">
        <title>Draft genome sequence of the sexually transmitted pathogen Trichomonas vaginalis.</title>
        <authorList>
            <person name="Carlton J.M."/>
            <person name="Hirt R.P."/>
            <person name="Silva J.C."/>
            <person name="Delcher A.L."/>
            <person name="Schatz M."/>
            <person name="Zhao Q."/>
            <person name="Wortman J.R."/>
            <person name="Bidwell S.L."/>
            <person name="Alsmark U.C.M."/>
            <person name="Besteiro S."/>
            <person name="Sicheritz-Ponten T."/>
            <person name="Noel C.J."/>
            <person name="Dacks J.B."/>
            <person name="Foster P.G."/>
            <person name="Simillion C."/>
            <person name="Van de Peer Y."/>
            <person name="Miranda-Saavedra D."/>
            <person name="Barton G.J."/>
            <person name="Westrop G.D."/>
            <person name="Mueller S."/>
            <person name="Dessi D."/>
            <person name="Fiori P.L."/>
            <person name="Ren Q."/>
            <person name="Paulsen I."/>
            <person name="Zhang H."/>
            <person name="Bastida-Corcuera F.D."/>
            <person name="Simoes-Barbosa A."/>
            <person name="Brown M.T."/>
            <person name="Hayes R.D."/>
            <person name="Mukherjee M."/>
            <person name="Okumura C.Y."/>
            <person name="Schneider R."/>
            <person name="Smith A.J."/>
            <person name="Vanacova S."/>
            <person name="Villalvazo M."/>
            <person name="Haas B.J."/>
            <person name="Pertea M."/>
            <person name="Feldblyum T.V."/>
            <person name="Utterback T.R."/>
            <person name="Shu C.L."/>
            <person name="Osoegawa K."/>
            <person name="de Jong P.J."/>
            <person name="Hrdy I."/>
            <person name="Horvathova L."/>
            <person name="Zubacova Z."/>
            <person name="Dolezal P."/>
            <person name="Malik S.B."/>
            <person name="Logsdon J.M. Jr."/>
            <person name="Henze K."/>
            <person name="Gupta A."/>
            <person name="Wang C.C."/>
            <person name="Dunne R.L."/>
            <person name="Upcroft J.A."/>
            <person name="Upcroft P."/>
            <person name="White O."/>
            <person name="Salzberg S.L."/>
            <person name="Tang P."/>
            <person name="Chiu C.-H."/>
            <person name="Lee Y.-S."/>
            <person name="Embley T.M."/>
            <person name="Coombs G.H."/>
            <person name="Mottram J.C."/>
            <person name="Tachezy J."/>
            <person name="Fraser-Liggett C.M."/>
            <person name="Johnson P.J."/>
        </authorList>
    </citation>
    <scope>NUCLEOTIDE SEQUENCE [LARGE SCALE GENOMIC DNA]</scope>
    <source>
        <strain evidence="1">G3</strain>
    </source>
</reference>
<evidence type="ECO:0000313" key="2">
    <source>
        <dbReference type="Proteomes" id="UP000001542"/>
    </source>
</evidence>
<dbReference type="InParanoid" id="A2DH45"/>
<dbReference type="VEuPathDB" id="TrichDB:TVAGG3_0341260"/>